<protein>
    <submittedName>
        <fullName evidence="2">DUF3054 domain-containing protein</fullName>
    </submittedName>
</protein>
<name>A0A3B0CJ52_9BACL</name>
<reference evidence="2 3" key="1">
    <citation type="journal article" date="2007" name="Int. J. Syst. Evol. Microbiol.">
        <title>Paenibacillus ginsengarvi sp. nov., isolated from soil from ginseng cultivation.</title>
        <authorList>
            <person name="Yoon M.H."/>
            <person name="Ten L.N."/>
            <person name="Im W.T."/>
        </authorList>
    </citation>
    <scope>NUCLEOTIDE SEQUENCE [LARGE SCALE GENOMIC DNA]</scope>
    <source>
        <strain evidence="2 3">KCTC 13059</strain>
    </source>
</reference>
<sequence>MFVLLIAGGDLLVLFLFVLAGREDHDMAFSLTDSLQTALPFAIGWIVALLAFRTYRERTVSTFGKAAGYALLTCLIAVPLGLLIRSLLLGRPPAGTFAYVAFPLIASFMIVWRLLCAVLYRWAGRHGK</sequence>
<feature type="transmembrane region" description="Helical" evidence="1">
    <location>
        <begin position="38"/>
        <end position="55"/>
    </location>
</feature>
<accession>A0A3B0CJ52</accession>
<organism evidence="2 3">
    <name type="scientific">Paenibacillus ginsengarvi</name>
    <dbReference type="NCBI Taxonomy" id="400777"/>
    <lineage>
        <taxon>Bacteria</taxon>
        <taxon>Bacillati</taxon>
        <taxon>Bacillota</taxon>
        <taxon>Bacilli</taxon>
        <taxon>Bacillales</taxon>
        <taxon>Paenibacillaceae</taxon>
        <taxon>Paenibacillus</taxon>
    </lineage>
</organism>
<dbReference type="AlphaFoldDB" id="A0A3B0CJ52"/>
<dbReference type="EMBL" id="RBAH01000004">
    <property type="protein sequence ID" value="RKN85413.1"/>
    <property type="molecule type" value="Genomic_DNA"/>
</dbReference>
<dbReference type="Proteomes" id="UP000282311">
    <property type="component" value="Unassembled WGS sequence"/>
</dbReference>
<dbReference type="RefSeq" id="WP_120746435.1">
    <property type="nucleotide sequence ID" value="NZ_RBAH01000004.1"/>
</dbReference>
<evidence type="ECO:0000256" key="1">
    <source>
        <dbReference type="SAM" id="Phobius"/>
    </source>
</evidence>
<dbReference type="InterPro" id="IPR021414">
    <property type="entry name" value="DUF3054"/>
</dbReference>
<keyword evidence="1" id="KW-0472">Membrane</keyword>
<feature type="transmembrane region" description="Helical" evidence="1">
    <location>
        <begin position="67"/>
        <end position="88"/>
    </location>
</feature>
<comment type="caution">
    <text evidence="2">The sequence shown here is derived from an EMBL/GenBank/DDBJ whole genome shotgun (WGS) entry which is preliminary data.</text>
</comment>
<keyword evidence="1" id="KW-1133">Transmembrane helix</keyword>
<dbReference type="Pfam" id="PF11255">
    <property type="entry name" value="DUF3054"/>
    <property type="match status" value="1"/>
</dbReference>
<dbReference type="OrthoDB" id="2468360at2"/>
<evidence type="ECO:0000313" key="3">
    <source>
        <dbReference type="Proteomes" id="UP000282311"/>
    </source>
</evidence>
<evidence type="ECO:0000313" key="2">
    <source>
        <dbReference type="EMBL" id="RKN85413.1"/>
    </source>
</evidence>
<feature type="transmembrane region" description="Helical" evidence="1">
    <location>
        <begin position="100"/>
        <end position="123"/>
    </location>
</feature>
<proteinExistence type="predicted"/>
<keyword evidence="3" id="KW-1185">Reference proteome</keyword>
<dbReference type="PANTHER" id="PTHR35283">
    <property type="entry name" value="T12C22.21 PROTEIN"/>
    <property type="match status" value="1"/>
</dbReference>
<dbReference type="PANTHER" id="PTHR35283:SF3">
    <property type="entry name" value="T12C22.21 PROTEIN"/>
    <property type="match status" value="1"/>
</dbReference>
<gene>
    <name evidence="2" type="ORF">D7M11_06870</name>
</gene>
<keyword evidence="1" id="KW-0812">Transmembrane</keyword>